<name>A0A1M7QPH6_9BACT</name>
<gene>
    <name evidence="1" type="ORF">SAMN04488057_12149</name>
</gene>
<dbReference type="EMBL" id="FRCY01000021">
    <property type="protein sequence ID" value="SHN33319.1"/>
    <property type="molecule type" value="Genomic_DNA"/>
</dbReference>
<evidence type="ECO:0000313" key="2">
    <source>
        <dbReference type="Proteomes" id="UP000184513"/>
    </source>
</evidence>
<protein>
    <submittedName>
        <fullName evidence="1">Uncharacterized protein</fullName>
    </submittedName>
</protein>
<sequence>MNLGNETEPVWGSPALCYLYILRCSYSSNTYREETMRPHPDEIGKNYPHL</sequence>
<keyword evidence="2" id="KW-1185">Reference proteome</keyword>
<dbReference type="Proteomes" id="UP000184513">
    <property type="component" value="Unassembled WGS sequence"/>
</dbReference>
<dbReference type="AlphaFoldDB" id="A0A1M7QPH6"/>
<dbReference type="RefSeq" id="WP_178371559.1">
    <property type="nucleotide sequence ID" value="NZ_FRCY01000021.1"/>
</dbReference>
<organism evidence="1 2">
    <name type="scientific">Cyclobacterium lianum</name>
    <dbReference type="NCBI Taxonomy" id="388280"/>
    <lineage>
        <taxon>Bacteria</taxon>
        <taxon>Pseudomonadati</taxon>
        <taxon>Bacteroidota</taxon>
        <taxon>Cytophagia</taxon>
        <taxon>Cytophagales</taxon>
        <taxon>Cyclobacteriaceae</taxon>
        <taxon>Cyclobacterium</taxon>
    </lineage>
</organism>
<evidence type="ECO:0000313" key="1">
    <source>
        <dbReference type="EMBL" id="SHN33319.1"/>
    </source>
</evidence>
<accession>A0A1M7QPH6</accession>
<dbReference type="STRING" id="388280.SAMN04488057_12149"/>
<proteinExistence type="predicted"/>
<reference evidence="1 2" key="1">
    <citation type="submission" date="2016-11" db="EMBL/GenBank/DDBJ databases">
        <authorList>
            <person name="Jaros S."/>
            <person name="Januszkiewicz K."/>
            <person name="Wedrychowicz H."/>
        </authorList>
    </citation>
    <scope>NUCLEOTIDE SEQUENCE [LARGE SCALE GENOMIC DNA]</scope>
    <source>
        <strain evidence="1 2">CGMCC 1.6102</strain>
    </source>
</reference>